<evidence type="ECO:0000259" key="4">
    <source>
        <dbReference type="PROSITE" id="PS50060"/>
    </source>
</evidence>
<comment type="caution">
    <text evidence="5">The sequence shown here is derived from an EMBL/GenBank/DDBJ whole genome shotgun (WGS) entry which is preliminary data.</text>
</comment>
<evidence type="ECO:0000313" key="5">
    <source>
        <dbReference type="EMBL" id="KAA8586062.1"/>
    </source>
</evidence>
<dbReference type="PANTHER" id="PTHR24051">
    <property type="entry name" value="SUSHI DOMAIN-CONTAINING PROTEIN 1"/>
    <property type="match status" value="1"/>
</dbReference>
<keyword evidence="2" id="KW-1015">Disulfide bond</keyword>
<evidence type="ECO:0000256" key="1">
    <source>
        <dbReference type="ARBA" id="ARBA00022737"/>
    </source>
</evidence>
<organism evidence="5 6">
    <name type="scientific">Etheostoma spectabile</name>
    <name type="common">orangethroat darter</name>
    <dbReference type="NCBI Taxonomy" id="54343"/>
    <lineage>
        <taxon>Eukaryota</taxon>
        <taxon>Metazoa</taxon>
        <taxon>Chordata</taxon>
        <taxon>Craniata</taxon>
        <taxon>Vertebrata</taxon>
        <taxon>Euteleostomi</taxon>
        <taxon>Actinopterygii</taxon>
        <taxon>Neopterygii</taxon>
        <taxon>Teleostei</taxon>
        <taxon>Neoteleostei</taxon>
        <taxon>Acanthomorphata</taxon>
        <taxon>Eupercaria</taxon>
        <taxon>Perciformes</taxon>
        <taxon>Percoidei</taxon>
        <taxon>Percidae</taxon>
        <taxon>Etheostomatinae</taxon>
        <taxon>Etheostoma</taxon>
    </lineage>
</organism>
<feature type="domain" description="MAM" evidence="4">
    <location>
        <begin position="289"/>
        <end position="542"/>
    </location>
</feature>
<evidence type="ECO:0000313" key="6">
    <source>
        <dbReference type="Proteomes" id="UP000327493"/>
    </source>
</evidence>
<accession>A0A5J5CUJ2</accession>
<evidence type="ECO:0000256" key="2">
    <source>
        <dbReference type="ARBA" id="ARBA00023157"/>
    </source>
</evidence>
<dbReference type="PANTHER" id="PTHR24051:SF10">
    <property type="entry name" value="RECEPTOR-TYPE TYROSINE-PROTEIN PHOSPHATASE U-RELATED"/>
    <property type="match status" value="1"/>
</dbReference>
<dbReference type="Gene3D" id="2.60.120.200">
    <property type="match status" value="1"/>
</dbReference>
<name>A0A5J5CUJ2_9PERO</name>
<dbReference type="Pfam" id="PF00629">
    <property type="entry name" value="MAM"/>
    <property type="match status" value="1"/>
</dbReference>
<dbReference type="PROSITE" id="PS00740">
    <property type="entry name" value="MAM_1"/>
    <property type="match status" value="1"/>
</dbReference>
<dbReference type="InterPro" id="IPR000998">
    <property type="entry name" value="MAM_dom"/>
</dbReference>
<sequence length="654" mass="72285">MLSWSSRRRRREGESEGICTWQGKSRLEDVLFQVAIFNRGLQLPQSRMQDFDWAAHTVREQQNVFHLTGKEGGSTESVFLVTTEGLLGFVAGLRKGKVEGKKCWSMQLEGDLEQMVSSLLQMHFTFPYLPPAHSRTVTDRALSQPLCVGRMSQHAPSSSTRRESRGKEQGLGNDVLCLLNDQRNLEEIGQGERGILARKADRAPAPQKASGMVVSWALESHLGNSLARVVSRSQTCIVCGAVRLCQCRIRDQLLLSNRVTRTVGDLSSNNDVVQLSRLKKKKFSHRAPTRTRTSKGEVGGWGAKPVPVRQFDVSSMLLRQGRWSRGSERTAVGEALRQVSDSTLAQPQYPSNYTTHDPVCLCSSNAAISSAPDVKVTQFYLAGSFMMVNSSQHFGGQRAQLLLLPLSENDTHCIQFSYFLYSRDGHSPGDLQVYIRVNGGPKGSAVWNISGSQGRQWHQVELAVSTVAEVEVGRALSEEKAEEYNQTSRPRRGGNLLSAAVINLADRQLVMEQVIFEASISEERQGYIALDDIVLLNYPCYKVPHFSRLGDVEVNAGQNASFQCVATGKVSETEPFLLEAKLPTAVSDAIYIPNINPSTPKLVIAPTLNHDMTRCSLPGRSDCRLGSQEILFALKSLQVDLIVGCNFYVADLKI</sequence>
<dbReference type="InterPro" id="IPR013320">
    <property type="entry name" value="ConA-like_dom_sf"/>
</dbReference>
<gene>
    <name evidence="5" type="ORF">FQN60_007631</name>
</gene>
<dbReference type="InterPro" id="IPR051622">
    <property type="entry name" value="R-tyr_protein_phosphatases"/>
</dbReference>
<dbReference type="SMART" id="SM00137">
    <property type="entry name" value="MAM"/>
    <property type="match status" value="1"/>
</dbReference>
<dbReference type="PRINTS" id="PR00020">
    <property type="entry name" value="MAMDOMAIN"/>
</dbReference>
<dbReference type="CDD" id="cd06263">
    <property type="entry name" value="MAM"/>
    <property type="match status" value="1"/>
</dbReference>
<reference evidence="5 6" key="1">
    <citation type="submission" date="2019-08" db="EMBL/GenBank/DDBJ databases">
        <title>A chromosome-level genome assembly, high-density linkage maps, and genome scans reveal the genomic architecture of hybrid incompatibilities underlying speciation via character displacement in darters (Percidae: Etheostominae).</title>
        <authorList>
            <person name="Moran R.L."/>
            <person name="Catchen J.M."/>
            <person name="Fuller R.C."/>
        </authorList>
    </citation>
    <scope>NUCLEOTIDE SEQUENCE [LARGE SCALE GENOMIC DNA]</scope>
    <source>
        <strain evidence="5">EspeVRDwgs_2016</strain>
        <tissue evidence="5">Muscle</tissue>
    </source>
</reference>
<evidence type="ECO:0000256" key="3">
    <source>
        <dbReference type="SAM" id="MobiDB-lite"/>
    </source>
</evidence>
<keyword evidence="1" id="KW-0677">Repeat</keyword>
<keyword evidence="6" id="KW-1185">Reference proteome</keyword>
<protein>
    <recommendedName>
        <fullName evidence="4">MAM domain-containing protein</fullName>
    </recommendedName>
</protein>
<dbReference type="Proteomes" id="UP000327493">
    <property type="component" value="Chromosome 14"/>
</dbReference>
<dbReference type="SUPFAM" id="SSF49899">
    <property type="entry name" value="Concanavalin A-like lectins/glucanases"/>
    <property type="match status" value="1"/>
</dbReference>
<feature type="region of interest" description="Disordered" evidence="3">
    <location>
        <begin position="148"/>
        <end position="168"/>
    </location>
</feature>
<dbReference type="PROSITE" id="PS50060">
    <property type="entry name" value="MAM_2"/>
    <property type="match status" value="1"/>
</dbReference>
<proteinExistence type="predicted"/>
<dbReference type="EMBL" id="VOFY01000014">
    <property type="protein sequence ID" value="KAA8586062.1"/>
    <property type="molecule type" value="Genomic_DNA"/>
</dbReference>
<dbReference type="AlphaFoldDB" id="A0A5J5CUJ2"/>
<dbReference type="GO" id="GO:0016020">
    <property type="term" value="C:membrane"/>
    <property type="evidence" value="ECO:0007669"/>
    <property type="project" value="InterPro"/>
</dbReference>